<dbReference type="PANTHER" id="PTHR45626">
    <property type="entry name" value="TRANSCRIPTION TERMINATION FACTOR 2-RELATED"/>
    <property type="match status" value="1"/>
</dbReference>
<evidence type="ECO:0000256" key="8">
    <source>
        <dbReference type="ARBA" id="ARBA00022840"/>
    </source>
</evidence>
<dbReference type="InterPro" id="IPR001841">
    <property type="entry name" value="Znf_RING"/>
</dbReference>
<dbReference type="EMBL" id="MU793657">
    <property type="protein sequence ID" value="KAJ3780771.1"/>
    <property type="molecule type" value="Genomic_DNA"/>
</dbReference>
<dbReference type="PROSITE" id="PS50089">
    <property type="entry name" value="ZF_RING_2"/>
    <property type="match status" value="1"/>
</dbReference>
<feature type="domain" description="Helicase C-terminal" evidence="14">
    <location>
        <begin position="1159"/>
        <end position="1313"/>
    </location>
</feature>
<evidence type="ECO:0000256" key="4">
    <source>
        <dbReference type="ARBA" id="ARBA00022771"/>
    </source>
</evidence>
<feature type="coiled-coil region" evidence="10">
    <location>
        <begin position="267"/>
        <end position="294"/>
    </location>
</feature>
<dbReference type="GO" id="GO:0000724">
    <property type="term" value="P:double-strand break repair via homologous recombination"/>
    <property type="evidence" value="ECO:0007669"/>
    <property type="project" value="TreeGrafter"/>
</dbReference>
<dbReference type="GO" id="GO:0016787">
    <property type="term" value="F:hydrolase activity"/>
    <property type="evidence" value="ECO:0007669"/>
    <property type="project" value="UniProtKB-KW"/>
</dbReference>
<dbReference type="GO" id="GO:0004386">
    <property type="term" value="F:helicase activity"/>
    <property type="evidence" value="ECO:0007669"/>
    <property type="project" value="UniProtKB-KW"/>
</dbReference>
<keyword evidence="5" id="KW-0378">Hydrolase</keyword>
<dbReference type="GO" id="GO:0005524">
    <property type="term" value="F:ATP binding"/>
    <property type="evidence" value="ECO:0007669"/>
    <property type="project" value="UniProtKB-KW"/>
</dbReference>
<dbReference type="PANTHER" id="PTHR45626:SF16">
    <property type="entry name" value="ATP-DEPENDENT HELICASE ULS1"/>
    <property type="match status" value="1"/>
</dbReference>
<evidence type="ECO:0000259" key="13">
    <source>
        <dbReference type="PROSITE" id="PS51192"/>
    </source>
</evidence>
<dbReference type="Pfam" id="PF13445">
    <property type="entry name" value="zf-RING_UBOX"/>
    <property type="match status" value="1"/>
</dbReference>
<dbReference type="Gene3D" id="3.30.40.10">
    <property type="entry name" value="Zinc/RING finger domain, C3HC4 (zinc finger)"/>
    <property type="match status" value="1"/>
</dbReference>
<organism evidence="15 16">
    <name type="scientific">Lentinula aff. detonsa</name>
    <dbReference type="NCBI Taxonomy" id="2804958"/>
    <lineage>
        <taxon>Eukaryota</taxon>
        <taxon>Fungi</taxon>
        <taxon>Dikarya</taxon>
        <taxon>Basidiomycota</taxon>
        <taxon>Agaricomycotina</taxon>
        <taxon>Agaricomycetes</taxon>
        <taxon>Agaricomycetidae</taxon>
        <taxon>Agaricales</taxon>
        <taxon>Marasmiineae</taxon>
        <taxon>Omphalotaceae</taxon>
        <taxon>Lentinula</taxon>
    </lineage>
</organism>
<dbReference type="InterPro" id="IPR027417">
    <property type="entry name" value="P-loop_NTPase"/>
</dbReference>
<accession>A0AA38KNH5</accession>
<dbReference type="InterPro" id="IPR049730">
    <property type="entry name" value="SNF2/RAD54-like_C"/>
</dbReference>
<gene>
    <name evidence="15" type="ORF">GGU10DRAFT_134161</name>
</gene>
<keyword evidence="16" id="KW-1185">Reference proteome</keyword>
<evidence type="ECO:0000256" key="7">
    <source>
        <dbReference type="ARBA" id="ARBA00022833"/>
    </source>
</evidence>
<evidence type="ECO:0000256" key="2">
    <source>
        <dbReference type="ARBA" id="ARBA00022723"/>
    </source>
</evidence>
<dbReference type="SUPFAM" id="SSF52540">
    <property type="entry name" value="P-loop containing nucleoside triphosphate hydrolases"/>
    <property type="match status" value="2"/>
</dbReference>
<dbReference type="GO" id="GO:0005634">
    <property type="term" value="C:nucleus"/>
    <property type="evidence" value="ECO:0007669"/>
    <property type="project" value="TreeGrafter"/>
</dbReference>
<evidence type="ECO:0000313" key="16">
    <source>
        <dbReference type="Proteomes" id="UP001163798"/>
    </source>
</evidence>
<dbReference type="PROSITE" id="PS51194">
    <property type="entry name" value="HELICASE_CTER"/>
    <property type="match status" value="1"/>
</dbReference>
<keyword evidence="6" id="KW-0347">Helicase</keyword>
<dbReference type="Gene3D" id="3.40.50.300">
    <property type="entry name" value="P-loop containing nucleotide triphosphate hydrolases"/>
    <property type="match status" value="2"/>
</dbReference>
<dbReference type="InterPro" id="IPR038718">
    <property type="entry name" value="SNF2-like_sf"/>
</dbReference>
<evidence type="ECO:0000256" key="10">
    <source>
        <dbReference type="SAM" id="Coils"/>
    </source>
</evidence>
<comment type="similarity">
    <text evidence="1">Belongs to the SNF2/RAD54 helicase family.</text>
</comment>
<dbReference type="Pfam" id="PF00176">
    <property type="entry name" value="SNF2-rel_dom"/>
    <property type="match status" value="1"/>
</dbReference>
<dbReference type="Gene3D" id="3.40.50.10810">
    <property type="entry name" value="Tandem AAA-ATPase domain"/>
    <property type="match status" value="1"/>
</dbReference>
<dbReference type="InterPro" id="IPR050628">
    <property type="entry name" value="SNF2_RAD54_helicase_TF"/>
</dbReference>
<name>A0AA38KNH5_9AGAR</name>
<dbReference type="GO" id="GO:0005737">
    <property type="term" value="C:cytoplasm"/>
    <property type="evidence" value="ECO:0007669"/>
    <property type="project" value="TreeGrafter"/>
</dbReference>
<dbReference type="SUPFAM" id="SSF57850">
    <property type="entry name" value="RING/U-box"/>
    <property type="match status" value="1"/>
</dbReference>
<dbReference type="CDD" id="cd18008">
    <property type="entry name" value="DEXDc_SHPRH-like"/>
    <property type="match status" value="1"/>
</dbReference>
<feature type="domain" description="RING-type" evidence="12">
    <location>
        <begin position="940"/>
        <end position="993"/>
    </location>
</feature>
<reference evidence="15" key="1">
    <citation type="submission" date="2022-08" db="EMBL/GenBank/DDBJ databases">
        <authorList>
            <consortium name="DOE Joint Genome Institute"/>
            <person name="Min B."/>
            <person name="Riley R."/>
            <person name="Sierra-Patev S."/>
            <person name="Naranjo-Ortiz M."/>
            <person name="Looney B."/>
            <person name="Konkel Z."/>
            <person name="Slot J.C."/>
            <person name="Sakamoto Y."/>
            <person name="Steenwyk J.L."/>
            <person name="Rokas A."/>
            <person name="Carro J."/>
            <person name="Camarero S."/>
            <person name="Ferreira P."/>
            <person name="Molpeceres G."/>
            <person name="Ruiz-Duenas F.J."/>
            <person name="Serrano A."/>
            <person name="Henrissat B."/>
            <person name="Drula E."/>
            <person name="Hughes K.W."/>
            <person name="Mata J.L."/>
            <person name="Ishikawa N.K."/>
            <person name="Vargas-Isla R."/>
            <person name="Ushijima S."/>
            <person name="Smith C.A."/>
            <person name="Ahrendt S."/>
            <person name="Andreopoulos W."/>
            <person name="He G."/>
            <person name="Labutti K."/>
            <person name="Lipzen A."/>
            <person name="Ng V."/>
            <person name="Sandor L."/>
            <person name="Barry K."/>
            <person name="Martinez A.T."/>
            <person name="Xiao Y."/>
            <person name="Gibbons J.G."/>
            <person name="Terashima K."/>
            <person name="Hibbett D.S."/>
            <person name="Grigoriev I.V."/>
        </authorList>
    </citation>
    <scope>NUCLEOTIDE SEQUENCE</scope>
    <source>
        <strain evidence="15">TFB10291</strain>
    </source>
</reference>
<dbReference type="Proteomes" id="UP001163798">
    <property type="component" value="Unassembled WGS sequence"/>
</dbReference>
<dbReference type="GO" id="GO:0008270">
    <property type="term" value="F:zinc ion binding"/>
    <property type="evidence" value="ECO:0007669"/>
    <property type="project" value="UniProtKB-KW"/>
</dbReference>
<dbReference type="InterPro" id="IPR017907">
    <property type="entry name" value="Znf_RING_CS"/>
</dbReference>
<evidence type="ECO:0000256" key="11">
    <source>
        <dbReference type="SAM" id="MobiDB-lite"/>
    </source>
</evidence>
<evidence type="ECO:0000256" key="5">
    <source>
        <dbReference type="ARBA" id="ARBA00022801"/>
    </source>
</evidence>
<dbReference type="InterPro" id="IPR013083">
    <property type="entry name" value="Znf_RING/FYVE/PHD"/>
</dbReference>
<evidence type="ECO:0000259" key="14">
    <source>
        <dbReference type="PROSITE" id="PS51194"/>
    </source>
</evidence>
<evidence type="ECO:0000313" key="15">
    <source>
        <dbReference type="EMBL" id="KAJ3780771.1"/>
    </source>
</evidence>
<keyword evidence="7" id="KW-0862">Zinc</keyword>
<keyword evidence="8" id="KW-0067">ATP-binding</keyword>
<protein>
    <submittedName>
        <fullName evidence="15">SNF2 family N-terminal domain-containing protein</fullName>
    </submittedName>
</protein>
<proteinExistence type="inferred from homology"/>
<evidence type="ECO:0000256" key="3">
    <source>
        <dbReference type="ARBA" id="ARBA00022741"/>
    </source>
</evidence>
<dbReference type="InterPro" id="IPR027370">
    <property type="entry name" value="Znf-RING_euk"/>
</dbReference>
<dbReference type="Pfam" id="PF00271">
    <property type="entry name" value="Helicase_C"/>
    <property type="match status" value="1"/>
</dbReference>
<sequence>MLDTDLLKLAKTHLGLHENASSAQVPQEYLNELKNHLIICPDDTKFQFSSQPNCGFGRVICLENGCNNLEIELQGSPSLLDGGREIGIGSLSAYRLHISQHPTHSRSRLARVKTEARVSGSSPYVTSIRKKGRLIKKESSGVDLHSFRAPVQPSSSPAISRNTASYQFQQADVSLLKAEPAKDVFERSSPPPPPSSPETRKRSPTFNFDVSNVPSSPTTFDSVLSSTKRLKPVLVSRTPLVVNTNAVAPPSCDSASLIKTSHVDLDIDDIRTRINQLQAEISHKQDLLDRLLRKSKPSAADLTRTQRYIKELDSLRLLKSEFGSRLPEMSPVKGTSSLVDDEANHFYEHAEAKPSRLPWCAPTSKCEQTPSSPLVFPTNSNNMDSIPLQLPVPLVAAKSTAVAPCSSYPIQVNAVAGSSSQAQRSGHILYNPFLSDDEDENGDVAMDHVGENETARANAVVMQYAGAYIPNIAPTLLDDYDYDEDGNFHGRGKDHFQGPVAKADDIEKFLVEAGNAESFDQDATVGKALKKLGIPSMFTPLPGMEVALMTHQIIGVAWMAEKEKSYLKGGCLADEMGLGKTVQMIALMMKNRSDDRYCKTTLIIAPTALLDQWRMEIEVKTNVGLKVLIYHGPSKPKRAQDLLSYDVVVTTFQTMALEWLDLEGEGRRKKAKARKDDSFMSDSGDEDVKKRNKQTEAGLLFQVEFYRVVLDEAQGIKNKKTRVSRAVTGLQCKYRWCLTGTPIINGLSDTYGYIRFLRIRPWYDFSEFHAQVGRLEKKNPQLAIIRLQTILNTFLLRRKKNSKLDGKVLVDLPSKDITLQRLEFTEEEREIYDAVEQNMQTQFNRFLRAGTVLKNYHHVLVLLLRLRQCCSHPALIQEDGAPFVDPDEVDDDPGRILKRARELVSAEFVYKMKAKFREAALERMRAEKESEDASFETDDCPICYDNFTNAVITPCGHSFCKECIHDVFNAPRIETANEPRQNQAKERPCPSCRTQISRDLLFEQAAFMPTDEELREANGECEDSDIEMEDITTSRGKGKTTVRTKARNVNSKCPAVMDSNDVIEIDSESEYEDDDNDERCDFIVQSDEDEEEKDARKEPKKYLGRPKTMVILDSDEEVTDDEENEVIVGRNNATKLSPEAIKLLPRFLPSTKMKYMMEHIKQLFLDRPNEKILVVSQWTSCLTLVSQYLQENNVHHVKYQGGMSRTKREVAVRLFMAKDKARVMLMSLKCGGVGLNLTRANNVISLDLGWSQATEDQAFDRVHRLGQLLPVKVQRLVIENTVEDRMLRMQERKQILADGSLGEGSAKKIQRMSVKQLAELFGLDGRGRLLGDSKPKDNKTRSRS</sequence>
<dbReference type="SMART" id="SM00490">
    <property type="entry name" value="HELICc"/>
    <property type="match status" value="1"/>
</dbReference>
<evidence type="ECO:0000256" key="9">
    <source>
        <dbReference type="PROSITE-ProRule" id="PRU00175"/>
    </source>
</evidence>
<evidence type="ECO:0000256" key="1">
    <source>
        <dbReference type="ARBA" id="ARBA00007025"/>
    </source>
</evidence>
<dbReference type="GO" id="GO:0008094">
    <property type="term" value="F:ATP-dependent activity, acting on DNA"/>
    <property type="evidence" value="ECO:0007669"/>
    <property type="project" value="TreeGrafter"/>
</dbReference>
<keyword evidence="4 9" id="KW-0863">Zinc-finger</keyword>
<evidence type="ECO:0000259" key="12">
    <source>
        <dbReference type="PROSITE" id="PS50089"/>
    </source>
</evidence>
<dbReference type="PROSITE" id="PS51192">
    <property type="entry name" value="HELICASE_ATP_BIND_1"/>
    <property type="match status" value="1"/>
</dbReference>
<comment type="caution">
    <text evidence="15">The sequence shown here is derived from an EMBL/GenBank/DDBJ whole genome shotgun (WGS) entry which is preliminary data.</text>
</comment>
<keyword evidence="2" id="KW-0479">Metal-binding</keyword>
<feature type="compositionally biased region" description="Polar residues" evidence="11">
    <location>
        <begin position="204"/>
        <end position="222"/>
    </location>
</feature>
<dbReference type="InterPro" id="IPR000330">
    <property type="entry name" value="SNF2_N"/>
</dbReference>
<dbReference type="SMART" id="SM00487">
    <property type="entry name" value="DEXDc"/>
    <property type="match status" value="1"/>
</dbReference>
<dbReference type="PROSITE" id="PS00518">
    <property type="entry name" value="ZF_RING_1"/>
    <property type="match status" value="1"/>
</dbReference>
<evidence type="ECO:0000256" key="6">
    <source>
        <dbReference type="ARBA" id="ARBA00022806"/>
    </source>
</evidence>
<dbReference type="SMART" id="SM00184">
    <property type="entry name" value="RING"/>
    <property type="match status" value="1"/>
</dbReference>
<dbReference type="InterPro" id="IPR014001">
    <property type="entry name" value="Helicase_ATP-bd"/>
</dbReference>
<keyword evidence="10" id="KW-0175">Coiled coil</keyword>
<feature type="domain" description="Helicase ATP-binding" evidence="13">
    <location>
        <begin position="561"/>
        <end position="760"/>
    </location>
</feature>
<dbReference type="InterPro" id="IPR001650">
    <property type="entry name" value="Helicase_C-like"/>
</dbReference>
<keyword evidence="3" id="KW-0547">Nucleotide-binding</keyword>
<feature type="region of interest" description="Disordered" evidence="11">
    <location>
        <begin position="180"/>
        <end position="222"/>
    </location>
</feature>
<dbReference type="CDD" id="cd18793">
    <property type="entry name" value="SF2_C_SNF"/>
    <property type="match status" value="1"/>
</dbReference>